<dbReference type="EMBL" id="JAENJO010000005">
    <property type="protein sequence ID" value="KAG8202790.1"/>
    <property type="molecule type" value="Genomic_DNA"/>
</dbReference>
<accession>A0ACB7FP97</accession>
<reference evidence="1" key="1">
    <citation type="submission" date="2020-12" db="EMBL/GenBank/DDBJ databases">
        <title>Draft Genome of Candida africana.</title>
        <authorList>
            <person name="Ayanbimpe G.M."/>
            <person name="Enweani I.B."/>
            <person name="Aguiyi J.C."/>
            <person name="Nnadi U.P."/>
            <person name="Izam Y."/>
            <person name="Ubani A."/>
            <person name="Ngene A.C."/>
        </authorList>
    </citation>
    <scope>NUCLEOTIDE SEQUENCE</scope>
    <source>
        <strain evidence="1">CEC4854</strain>
    </source>
</reference>
<dbReference type="Proteomes" id="UP000742417">
    <property type="component" value="Unassembled WGS sequence"/>
</dbReference>
<protein>
    <submittedName>
        <fullName evidence="1">HAM1</fullName>
    </submittedName>
</protein>
<name>A0ACB7FP97_9ASCO</name>
<keyword evidence="2" id="KW-1185">Reference proteome</keyword>
<evidence type="ECO:0000313" key="2">
    <source>
        <dbReference type="Proteomes" id="UP000742417"/>
    </source>
</evidence>
<proteinExistence type="predicted"/>
<feature type="non-terminal residue" evidence="1">
    <location>
        <position position="1"/>
    </location>
</feature>
<evidence type="ECO:0000313" key="1">
    <source>
        <dbReference type="EMBL" id="KAG8202790.1"/>
    </source>
</evidence>
<organism evidence="1 2">
    <name type="scientific">Candida africana</name>
    <dbReference type="NCBI Taxonomy" id="241526"/>
    <lineage>
        <taxon>Eukaryota</taxon>
        <taxon>Fungi</taxon>
        <taxon>Dikarya</taxon>
        <taxon>Ascomycota</taxon>
        <taxon>Saccharomycotina</taxon>
        <taxon>Pichiomycetes</taxon>
        <taxon>Debaryomycetaceae</taxon>
        <taxon>Candida/Lodderomyces clade</taxon>
        <taxon>Candida</taxon>
    </lineage>
</organism>
<gene>
    <name evidence="1" type="primary">HAM1</name>
    <name evidence="1" type="ORF">GWM34_02422</name>
</gene>
<sequence length="206" mass="22409">MSTITFVTGNANKLKEVIAILASSETDSSSSSSSSSSSLSSSNKVGKFTITNQSVDLDEVQGTIEQVTIHKAQAAAKVINGPVLVEDTCLGFNAFNDLPGPYIKWFVQSIGLTGLVKMLIGFEDKLAKAICTFGYCEGPDKEVKIFQGITEGKIVDSRGPTNFGWDSIFQPNGFEQTYAEMDKKVKNSISHRYKALDKVRDYLLSQ</sequence>
<comment type="caution">
    <text evidence="1">The sequence shown here is derived from an EMBL/GenBank/DDBJ whole genome shotgun (WGS) entry which is preliminary data.</text>
</comment>